<dbReference type="OrthoDB" id="10260596at2759"/>
<proteinExistence type="inferred from homology"/>
<reference evidence="7 8" key="2">
    <citation type="journal article" date="2019" name="G3 (Bethesda)">
        <title>Hybrid Assembly of the Genome of the Entomopathogenic Nematode Steinernema carpocapsae Identifies the X-Chromosome.</title>
        <authorList>
            <person name="Serra L."/>
            <person name="Macchietto M."/>
            <person name="Macias-Munoz A."/>
            <person name="McGill C.J."/>
            <person name="Rodriguez I.M."/>
            <person name="Rodriguez B."/>
            <person name="Murad R."/>
            <person name="Mortazavi A."/>
        </authorList>
    </citation>
    <scope>NUCLEOTIDE SEQUENCE [LARGE SCALE GENOMIC DNA]</scope>
    <source>
        <strain evidence="7 8">ALL</strain>
    </source>
</reference>
<name>A0A4V6YSV0_STECR</name>
<dbReference type="GO" id="GO:1990904">
    <property type="term" value="C:ribonucleoprotein complex"/>
    <property type="evidence" value="ECO:0007669"/>
    <property type="project" value="UniProtKB-KW"/>
</dbReference>
<dbReference type="GO" id="GO:0006412">
    <property type="term" value="P:translation"/>
    <property type="evidence" value="ECO:0007669"/>
    <property type="project" value="InterPro"/>
</dbReference>
<comment type="caution">
    <text evidence="7">The sequence shown here is derived from an EMBL/GenBank/DDBJ whole genome shotgun (WGS) entry which is preliminary data.</text>
</comment>
<keyword evidence="3" id="KW-0687">Ribonucleoprotein</keyword>
<accession>A0A4V6YSV0</accession>
<organism evidence="7 8">
    <name type="scientific">Steinernema carpocapsae</name>
    <name type="common">Entomopathogenic nematode</name>
    <dbReference type="NCBI Taxonomy" id="34508"/>
    <lineage>
        <taxon>Eukaryota</taxon>
        <taxon>Metazoa</taxon>
        <taxon>Ecdysozoa</taxon>
        <taxon>Nematoda</taxon>
        <taxon>Chromadorea</taxon>
        <taxon>Rhabditida</taxon>
        <taxon>Tylenchina</taxon>
        <taxon>Panagrolaimomorpha</taxon>
        <taxon>Strongyloidoidea</taxon>
        <taxon>Steinernematidae</taxon>
        <taxon>Steinernema</taxon>
    </lineage>
</organism>
<evidence type="ECO:0000313" key="7">
    <source>
        <dbReference type="EMBL" id="TMS34973.1"/>
    </source>
</evidence>
<protein>
    <recommendedName>
        <fullName evidence="4">Small ribosomal subunit protein eS6</fullName>
    </recommendedName>
    <alternativeName>
        <fullName evidence="5">40S ribosomal protein S6</fullName>
    </alternativeName>
</protein>
<dbReference type="Proteomes" id="UP000298663">
    <property type="component" value="Chromosome X"/>
</dbReference>
<evidence type="ECO:0000256" key="3">
    <source>
        <dbReference type="ARBA" id="ARBA00023274"/>
    </source>
</evidence>
<reference evidence="7 8" key="1">
    <citation type="journal article" date="2015" name="Genome Biol.">
        <title>Comparative genomics of Steinernema reveals deeply conserved gene regulatory networks.</title>
        <authorList>
            <person name="Dillman A.R."/>
            <person name="Macchietto M."/>
            <person name="Porter C.F."/>
            <person name="Rogers A."/>
            <person name="Williams B."/>
            <person name="Antoshechkin I."/>
            <person name="Lee M.M."/>
            <person name="Goodwin Z."/>
            <person name="Lu X."/>
            <person name="Lewis E.E."/>
            <person name="Goodrich-Blair H."/>
            <person name="Stock S.P."/>
            <person name="Adams B.J."/>
            <person name="Sternberg P.W."/>
            <person name="Mortazavi A."/>
        </authorList>
    </citation>
    <scope>NUCLEOTIDE SEQUENCE [LARGE SCALE GENOMIC DNA]</scope>
    <source>
        <strain evidence="7 8">ALL</strain>
    </source>
</reference>
<dbReference type="Gene3D" id="1.20.5.2650">
    <property type="match status" value="1"/>
</dbReference>
<evidence type="ECO:0000313" key="8">
    <source>
        <dbReference type="Proteomes" id="UP000298663"/>
    </source>
</evidence>
<dbReference type="STRING" id="34508.A0A4V6YSV0"/>
<dbReference type="PANTHER" id="PTHR11502">
    <property type="entry name" value="40S RIBOSOMAL PROTEIN S6"/>
    <property type="match status" value="1"/>
</dbReference>
<dbReference type="AlphaFoldDB" id="A0A4V6YSV0"/>
<feature type="compositionally biased region" description="Basic residues" evidence="6">
    <location>
        <begin position="1"/>
        <end position="11"/>
    </location>
</feature>
<dbReference type="EMBL" id="AZBU02000001">
    <property type="protein sequence ID" value="TMS34973.1"/>
    <property type="molecule type" value="Genomic_DNA"/>
</dbReference>
<gene>
    <name evidence="7" type="ORF">L596_002463</name>
</gene>
<sequence length="143" mass="16950">MLPFPPHRRAQTQKGEEEIAGLTDTSLPRRLGPKRANKIRKLFNLSKDDDVRKYVVKRTIPATDSKPIRVRAPKIQRLITPERLQRKRRIAAQKKIRFNRKLEQEEAYHKMIVRYLREKQAARISRHSSVSRCYSERKVAPKK</sequence>
<keyword evidence="2" id="KW-0689">Ribosomal protein</keyword>
<evidence type="ECO:0000256" key="1">
    <source>
        <dbReference type="ARBA" id="ARBA00009312"/>
    </source>
</evidence>
<feature type="region of interest" description="Disordered" evidence="6">
    <location>
        <begin position="1"/>
        <end position="33"/>
    </location>
</feature>
<evidence type="ECO:0000256" key="2">
    <source>
        <dbReference type="ARBA" id="ARBA00022980"/>
    </source>
</evidence>
<dbReference type="GO" id="GO:0003735">
    <property type="term" value="F:structural constituent of ribosome"/>
    <property type="evidence" value="ECO:0007669"/>
    <property type="project" value="InterPro"/>
</dbReference>
<dbReference type="EMBL" id="CM016762">
    <property type="protein sequence ID" value="TMS34973.1"/>
    <property type="molecule type" value="Genomic_DNA"/>
</dbReference>
<keyword evidence="8" id="KW-1185">Reference proteome</keyword>
<comment type="similarity">
    <text evidence="1">Belongs to the eukaryotic ribosomal protein eS6 family.</text>
</comment>
<evidence type="ECO:0000256" key="5">
    <source>
        <dbReference type="ARBA" id="ARBA00035403"/>
    </source>
</evidence>
<evidence type="ECO:0000256" key="4">
    <source>
        <dbReference type="ARBA" id="ARBA00035278"/>
    </source>
</evidence>
<dbReference type="InterPro" id="IPR001377">
    <property type="entry name" value="Ribosomal_eS6"/>
</dbReference>
<dbReference type="GO" id="GO:0005840">
    <property type="term" value="C:ribosome"/>
    <property type="evidence" value="ECO:0007669"/>
    <property type="project" value="UniProtKB-KW"/>
</dbReference>
<evidence type="ECO:0000256" key="6">
    <source>
        <dbReference type="SAM" id="MobiDB-lite"/>
    </source>
</evidence>